<keyword evidence="2" id="KW-1003">Cell membrane</keyword>
<evidence type="ECO:0000256" key="4">
    <source>
        <dbReference type="ARBA" id="ARBA00022989"/>
    </source>
</evidence>
<feature type="transmembrane region" description="Helical" evidence="6">
    <location>
        <begin position="460"/>
        <end position="487"/>
    </location>
</feature>
<dbReference type="KEGG" id="pbr:PB2503_12774"/>
<feature type="transmembrane region" description="Helical" evidence="6">
    <location>
        <begin position="330"/>
        <end position="351"/>
    </location>
</feature>
<proteinExistence type="predicted"/>
<reference evidence="9 10" key="2">
    <citation type="journal article" date="2011" name="J. Bacteriol.">
        <title>Complete genome sequence of strain HTCC2503T of Parvularcula bermudensis, the type species of the order "Parvularculales" in the class Alphaproteobacteria.</title>
        <authorList>
            <person name="Oh H.M."/>
            <person name="Kang I."/>
            <person name="Vergin K.L."/>
            <person name="Kang D."/>
            <person name="Rhee K.H."/>
            <person name="Giovannoni S.J."/>
            <person name="Cho J.C."/>
        </authorList>
    </citation>
    <scope>NUCLEOTIDE SEQUENCE [LARGE SCALE GENOMIC DNA]</scope>
    <source>
        <strain evidence="10">ATCC BAA-594 / HTCC2503 / KCTC 12087</strain>
    </source>
</reference>
<sequence length="719" mass="75262">MSLTLDKRYGRGGVLGPLPKATDRLAADLLSVRRRLGEWAAAESGRLLIFAPLFLMAGAAIYFTRPQEPPSVLPLLIAGLGAVGAVMVRRGGRDRLAWLAWAATLMALGSALADWRTDRAETPLLARPWGPGPLTGALVALENRPSDQRLTIAPTAIGVLPSDSLPRLVRVTWRGDPIAASPGATLSLFGQLMPPPGPAVPGGYDYGRHLYFEGIGGVGFLMAEPRLVTEATPTLGSAAWLQGLRQRIAERIADALPGPAGAVTIALVTGDRSALPPPIVDALRHTGLAHLLAISGLHMGLVCGTVFVVLRTALAAIPPLAARWPMKKPAALAACGAGIIYLALSGGPISAQRAFIMASIGFLAVLLDRRAVSLRTVAVAAIVIVAWRPDMILGAGFQMSFAAVTALVATYTALEGRLRPAVTIAGRVRRFVLGLMVTSLVAGLATAPMAIYHFNQVAAYGLLANLIVMPIFSLLIMPGLVLGLALMPFGADGLVWPITGFGLEAILSIATWIAGWEGAVIAVAQWPPWAFATVLAGGLALCLLRAAWRWGGLGLIALGLAGAASAVPPIAMIADGAGNLAIRDEDGEVAVLSRRRARFSLDQWRAVYGLPKGTALRRLDCPPAAPICVLRTAGPRISLVRSLEAAGQACRTDDIVILPLWRTERITDGCDAVLLTAARLEALGPVALLPARSGSSVGGPQGWRMTSVKAVRGDRPWVP</sequence>
<organism evidence="9 10">
    <name type="scientific">Parvularcula bermudensis (strain ATCC BAA-594 / HTCC2503 / KCTC 12087)</name>
    <dbReference type="NCBI Taxonomy" id="314260"/>
    <lineage>
        <taxon>Bacteria</taxon>
        <taxon>Pseudomonadati</taxon>
        <taxon>Pseudomonadota</taxon>
        <taxon>Alphaproteobacteria</taxon>
        <taxon>Parvularculales</taxon>
        <taxon>Parvularculaceae</taxon>
        <taxon>Parvularcula</taxon>
    </lineage>
</organism>
<dbReference type="AlphaFoldDB" id="E0TG21"/>
<evidence type="ECO:0000259" key="8">
    <source>
        <dbReference type="Pfam" id="PF13567"/>
    </source>
</evidence>
<dbReference type="EMBL" id="CP002156">
    <property type="protein sequence ID" value="ADM10592.1"/>
    <property type="molecule type" value="Genomic_DNA"/>
</dbReference>
<feature type="transmembrane region" description="Helical" evidence="6">
    <location>
        <begin position="494"/>
        <end position="514"/>
    </location>
</feature>
<evidence type="ECO:0000256" key="6">
    <source>
        <dbReference type="SAM" id="Phobius"/>
    </source>
</evidence>
<evidence type="ECO:0000256" key="5">
    <source>
        <dbReference type="ARBA" id="ARBA00023136"/>
    </source>
</evidence>
<evidence type="ECO:0000256" key="2">
    <source>
        <dbReference type="ARBA" id="ARBA00022475"/>
    </source>
</evidence>
<keyword evidence="5 6" id="KW-0472">Membrane</keyword>
<feature type="domain" description="ComEC/Rec2-related protein" evidence="7">
    <location>
        <begin position="267"/>
        <end position="546"/>
    </location>
</feature>
<name>E0TG21_PARBH</name>
<feature type="transmembrane region" description="Helical" evidence="6">
    <location>
        <begin position="71"/>
        <end position="90"/>
    </location>
</feature>
<evidence type="ECO:0000259" key="7">
    <source>
        <dbReference type="Pfam" id="PF03772"/>
    </source>
</evidence>
<feature type="domain" description="DUF4131" evidence="8">
    <location>
        <begin position="67"/>
        <end position="223"/>
    </location>
</feature>
<dbReference type="eggNOG" id="COG0658">
    <property type="taxonomic scope" value="Bacteria"/>
</dbReference>
<dbReference type="PANTHER" id="PTHR30619:SF1">
    <property type="entry name" value="RECOMBINATION PROTEIN 2"/>
    <property type="match status" value="1"/>
</dbReference>
<dbReference type="InterPro" id="IPR004477">
    <property type="entry name" value="ComEC_N"/>
</dbReference>
<reference evidence="10" key="1">
    <citation type="submission" date="2010-08" db="EMBL/GenBank/DDBJ databases">
        <title>Genome sequence of Parvularcula bermudensis HTCC2503.</title>
        <authorList>
            <person name="Kang D.-M."/>
            <person name="Oh H.-M."/>
            <person name="Cho J.-C."/>
        </authorList>
    </citation>
    <scope>NUCLEOTIDE SEQUENCE [LARGE SCALE GENOMIC DNA]</scope>
    <source>
        <strain evidence="10">ATCC BAA-594 / HTCC2503 / KCTC 12087</strain>
    </source>
</reference>
<dbReference type="PANTHER" id="PTHR30619">
    <property type="entry name" value="DNA INTERNALIZATION/COMPETENCE PROTEIN COMEC/REC2"/>
    <property type="match status" value="1"/>
</dbReference>
<keyword evidence="4 6" id="KW-1133">Transmembrane helix</keyword>
<feature type="transmembrane region" description="Helical" evidence="6">
    <location>
        <begin position="555"/>
        <end position="574"/>
    </location>
</feature>
<evidence type="ECO:0000313" key="9">
    <source>
        <dbReference type="EMBL" id="ADM10592.1"/>
    </source>
</evidence>
<dbReference type="InterPro" id="IPR052159">
    <property type="entry name" value="Competence_DNA_uptake"/>
</dbReference>
<dbReference type="Proteomes" id="UP000001302">
    <property type="component" value="Chromosome"/>
</dbReference>
<dbReference type="STRING" id="314260.PB2503_12774"/>
<dbReference type="InterPro" id="IPR025405">
    <property type="entry name" value="DUF4131"/>
</dbReference>
<evidence type="ECO:0000313" key="10">
    <source>
        <dbReference type="Proteomes" id="UP000001302"/>
    </source>
</evidence>
<dbReference type="RefSeq" id="WP_013301566.1">
    <property type="nucleotide sequence ID" value="NC_014414.1"/>
</dbReference>
<evidence type="ECO:0000256" key="1">
    <source>
        <dbReference type="ARBA" id="ARBA00004651"/>
    </source>
</evidence>
<feature type="transmembrane region" description="Helical" evidence="6">
    <location>
        <begin position="435"/>
        <end position="454"/>
    </location>
</feature>
<feature type="transmembrane region" description="Helical" evidence="6">
    <location>
        <begin position="47"/>
        <end position="64"/>
    </location>
</feature>
<feature type="transmembrane region" description="Helical" evidence="6">
    <location>
        <begin position="526"/>
        <end position="548"/>
    </location>
</feature>
<feature type="transmembrane region" description="Helical" evidence="6">
    <location>
        <begin position="372"/>
        <end position="389"/>
    </location>
</feature>
<comment type="subcellular location">
    <subcellularLocation>
        <location evidence="1">Cell membrane</location>
        <topology evidence="1">Multi-pass membrane protein</topology>
    </subcellularLocation>
</comment>
<feature type="transmembrane region" description="Helical" evidence="6">
    <location>
        <begin position="288"/>
        <end position="310"/>
    </location>
</feature>
<keyword evidence="10" id="KW-1185">Reference proteome</keyword>
<dbReference type="GO" id="GO:0005886">
    <property type="term" value="C:plasma membrane"/>
    <property type="evidence" value="ECO:0007669"/>
    <property type="project" value="UniProtKB-SubCell"/>
</dbReference>
<gene>
    <name evidence="9" type="ordered locus">PB2503_12774</name>
</gene>
<dbReference type="OrthoDB" id="9790149at2"/>
<dbReference type="NCBIfam" id="TIGR00360">
    <property type="entry name" value="ComEC_N-term"/>
    <property type="match status" value="1"/>
</dbReference>
<dbReference type="HOGENOM" id="CLU_011826_1_0_5"/>
<protein>
    <submittedName>
        <fullName evidence="9">Competence protein</fullName>
    </submittedName>
</protein>
<accession>E0TG21</accession>
<dbReference type="Pfam" id="PF03772">
    <property type="entry name" value="Competence"/>
    <property type="match status" value="1"/>
</dbReference>
<evidence type="ECO:0000256" key="3">
    <source>
        <dbReference type="ARBA" id="ARBA00022692"/>
    </source>
</evidence>
<feature type="transmembrane region" description="Helical" evidence="6">
    <location>
        <begin position="395"/>
        <end position="414"/>
    </location>
</feature>
<keyword evidence="3 6" id="KW-0812">Transmembrane</keyword>
<dbReference type="Pfam" id="PF13567">
    <property type="entry name" value="DUF4131"/>
    <property type="match status" value="1"/>
</dbReference>